<dbReference type="EMBL" id="CACRXK020028381">
    <property type="protein sequence ID" value="CAB4041469.1"/>
    <property type="molecule type" value="Genomic_DNA"/>
</dbReference>
<name>A0A6S7LSQ5_PARCT</name>
<sequence>LWRVSLQFTGSSHDAFIIDDLSETALMLLSSIIMTVLSQEFKVYLKDPYNYFDWLGLILTLLVIPLRFADVSAQWSVASLGYLFNFLRIFKFSCVTRTTGLYTKTLAKIIYRDISRFLVVFVIVCLGFCGAMFMALTATGMEDIFSNYGTLMLAAVRVLAEQQPVEEDYAKFKPFFFVASQFPNLDPQRNGRLQAKIISQFQKAFKNLKQDARLHRKFKIPFPKSAMEHVPLHSPRVQWNKTLFWYYIKQIMNVSSCNVMIFPSGNIITSETLSLFVVDNDGLKMQNFQRNL</sequence>
<dbReference type="GO" id="GO:0098703">
    <property type="term" value="P:calcium ion import across plasma membrane"/>
    <property type="evidence" value="ECO:0007669"/>
    <property type="project" value="TreeGrafter"/>
</dbReference>
<evidence type="ECO:0000256" key="4">
    <source>
        <dbReference type="ARBA" id="ARBA00022989"/>
    </source>
</evidence>
<comment type="caution">
    <text evidence="7">The sequence shown here is derived from an EMBL/GenBank/DDBJ whole genome shotgun (WGS) entry which is preliminary data.</text>
</comment>
<feature type="non-terminal residue" evidence="7">
    <location>
        <position position="1"/>
    </location>
</feature>
<feature type="domain" description="Ion transport" evidence="6">
    <location>
        <begin position="29"/>
        <end position="159"/>
    </location>
</feature>
<keyword evidence="2" id="KW-0812">Transmembrane</keyword>
<evidence type="ECO:0000256" key="5">
    <source>
        <dbReference type="ARBA" id="ARBA00023136"/>
    </source>
</evidence>
<dbReference type="PANTHER" id="PTHR10582">
    <property type="entry name" value="TRANSIENT RECEPTOR POTENTIAL ION CHANNEL PROTEIN"/>
    <property type="match status" value="1"/>
</dbReference>
<dbReference type="Pfam" id="PF00520">
    <property type="entry name" value="Ion_trans"/>
    <property type="match status" value="1"/>
</dbReference>
<dbReference type="AlphaFoldDB" id="A0A6S7LSQ5"/>
<reference evidence="7" key="1">
    <citation type="submission" date="2020-04" db="EMBL/GenBank/DDBJ databases">
        <authorList>
            <person name="Alioto T."/>
            <person name="Alioto T."/>
            <person name="Gomez Garrido J."/>
        </authorList>
    </citation>
    <scope>NUCLEOTIDE SEQUENCE</scope>
    <source>
        <strain evidence="7">A484AB</strain>
    </source>
</reference>
<keyword evidence="5" id="KW-0472">Membrane</keyword>
<evidence type="ECO:0000313" key="7">
    <source>
        <dbReference type="EMBL" id="CAB4041469.1"/>
    </source>
</evidence>
<keyword evidence="4" id="KW-1133">Transmembrane helix</keyword>
<evidence type="ECO:0000256" key="3">
    <source>
        <dbReference type="ARBA" id="ARBA00022737"/>
    </source>
</evidence>
<keyword evidence="7" id="KW-0675">Receptor</keyword>
<evidence type="ECO:0000256" key="1">
    <source>
        <dbReference type="ARBA" id="ARBA00004141"/>
    </source>
</evidence>
<dbReference type="InterPro" id="IPR024862">
    <property type="entry name" value="TRPV"/>
</dbReference>
<protein>
    <submittedName>
        <fullName evidence="7">Transient receptor potential cation channel subfamily V member 4</fullName>
    </submittedName>
</protein>
<dbReference type="OrthoDB" id="6108356at2759"/>
<gene>
    <name evidence="7" type="ORF">PACLA_8A077340</name>
</gene>
<evidence type="ECO:0000313" key="8">
    <source>
        <dbReference type="Proteomes" id="UP001152795"/>
    </source>
</evidence>
<keyword evidence="8" id="KW-1185">Reference proteome</keyword>
<accession>A0A6S7LSQ5</accession>
<dbReference type="PANTHER" id="PTHR10582:SF2">
    <property type="entry name" value="INACTIVE"/>
    <property type="match status" value="1"/>
</dbReference>
<evidence type="ECO:0000259" key="6">
    <source>
        <dbReference type="Pfam" id="PF00520"/>
    </source>
</evidence>
<proteinExistence type="predicted"/>
<dbReference type="Proteomes" id="UP001152795">
    <property type="component" value="Unassembled WGS sequence"/>
</dbReference>
<organism evidence="7 8">
    <name type="scientific">Paramuricea clavata</name>
    <name type="common">Red gorgonian</name>
    <name type="synonym">Violescent sea-whip</name>
    <dbReference type="NCBI Taxonomy" id="317549"/>
    <lineage>
        <taxon>Eukaryota</taxon>
        <taxon>Metazoa</taxon>
        <taxon>Cnidaria</taxon>
        <taxon>Anthozoa</taxon>
        <taxon>Octocorallia</taxon>
        <taxon>Malacalcyonacea</taxon>
        <taxon>Plexauridae</taxon>
        <taxon>Paramuricea</taxon>
    </lineage>
</organism>
<dbReference type="GO" id="GO:0005886">
    <property type="term" value="C:plasma membrane"/>
    <property type="evidence" value="ECO:0007669"/>
    <property type="project" value="TreeGrafter"/>
</dbReference>
<dbReference type="InterPro" id="IPR005821">
    <property type="entry name" value="Ion_trans_dom"/>
</dbReference>
<feature type="non-terminal residue" evidence="7">
    <location>
        <position position="292"/>
    </location>
</feature>
<keyword evidence="3" id="KW-0677">Repeat</keyword>
<comment type="subcellular location">
    <subcellularLocation>
        <location evidence="1">Membrane</location>
        <topology evidence="1">Multi-pass membrane protein</topology>
    </subcellularLocation>
</comment>
<evidence type="ECO:0000256" key="2">
    <source>
        <dbReference type="ARBA" id="ARBA00022692"/>
    </source>
</evidence>
<dbReference type="GO" id="GO:0005262">
    <property type="term" value="F:calcium channel activity"/>
    <property type="evidence" value="ECO:0007669"/>
    <property type="project" value="TreeGrafter"/>
</dbReference>